<keyword evidence="2" id="KW-0472">Membrane</keyword>
<evidence type="ECO:0000313" key="4">
    <source>
        <dbReference type="Proteomes" id="UP000295705"/>
    </source>
</evidence>
<feature type="transmembrane region" description="Helical" evidence="2">
    <location>
        <begin position="47"/>
        <end position="68"/>
    </location>
</feature>
<accession>A0A4R6VQT0</accession>
<gene>
    <name evidence="3" type="ORF">EV188_101135</name>
</gene>
<dbReference type="Proteomes" id="UP000295705">
    <property type="component" value="Unassembled WGS sequence"/>
</dbReference>
<feature type="compositionally biased region" description="Basic and acidic residues" evidence="1">
    <location>
        <begin position="267"/>
        <end position="278"/>
    </location>
</feature>
<feature type="region of interest" description="Disordered" evidence="1">
    <location>
        <begin position="267"/>
        <end position="302"/>
    </location>
</feature>
<keyword evidence="2" id="KW-1133">Transmembrane helix</keyword>
<evidence type="ECO:0000256" key="1">
    <source>
        <dbReference type="SAM" id="MobiDB-lite"/>
    </source>
</evidence>
<name>A0A4R6VQT0_9PSEU</name>
<reference evidence="3 4" key="1">
    <citation type="submission" date="2019-03" db="EMBL/GenBank/DDBJ databases">
        <title>Genomic Encyclopedia of Type Strains, Phase IV (KMG-IV): sequencing the most valuable type-strain genomes for metagenomic binning, comparative biology and taxonomic classification.</title>
        <authorList>
            <person name="Goeker M."/>
        </authorList>
    </citation>
    <scope>NUCLEOTIDE SEQUENCE [LARGE SCALE GENOMIC DNA]</scope>
    <source>
        <strain evidence="3 4">DSM 45775</strain>
    </source>
</reference>
<evidence type="ECO:0000313" key="3">
    <source>
        <dbReference type="EMBL" id="TDQ64887.1"/>
    </source>
</evidence>
<sequence length="302" mass="34310">MALLIRRVRRTPTRRDRATLPQATGPPPADLGWRAEVLGGGVRGMQAVPIVISIVAVVVSAFSAWNSVRQTRLTQRTRFGQLIEEISKVDREFDRLMDENEEIISEFDEINYRNRKEVLSRQALRLRLNHRQSCSREMTILAECLDYVQDHPQADRMHRRSIKAAKREGPVAVSSARSAYGVFLFAAGKRAEGSTELQSAVDVLPEATSDQLRRLRVRTLALRARQHFDHRHELDVADSVLNEVATLGSAYVLDSYAREFNADMADYRDQARTARRSPDPPSPKPSRRRIPPATIAQRRPRP</sequence>
<keyword evidence="4" id="KW-1185">Reference proteome</keyword>
<dbReference type="EMBL" id="SNYO01000001">
    <property type="protein sequence ID" value="TDQ64887.1"/>
    <property type="molecule type" value="Genomic_DNA"/>
</dbReference>
<evidence type="ECO:0000256" key="2">
    <source>
        <dbReference type="SAM" id="Phobius"/>
    </source>
</evidence>
<organism evidence="3 4">
    <name type="scientific">Actinomycetospora succinea</name>
    <dbReference type="NCBI Taxonomy" id="663603"/>
    <lineage>
        <taxon>Bacteria</taxon>
        <taxon>Bacillati</taxon>
        <taxon>Actinomycetota</taxon>
        <taxon>Actinomycetes</taxon>
        <taxon>Pseudonocardiales</taxon>
        <taxon>Pseudonocardiaceae</taxon>
        <taxon>Actinomycetospora</taxon>
    </lineage>
</organism>
<proteinExistence type="predicted"/>
<keyword evidence="2" id="KW-0812">Transmembrane</keyword>
<protein>
    <submittedName>
        <fullName evidence="3">Uncharacterized protein</fullName>
    </submittedName>
</protein>
<dbReference type="AlphaFoldDB" id="A0A4R6VQT0"/>
<comment type="caution">
    <text evidence="3">The sequence shown here is derived from an EMBL/GenBank/DDBJ whole genome shotgun (WGS) entry which is preliminary data.</text>
</comment>